<feature type="transmembrane region" description="Helical" evidence="1">
    <location>
        <begin position="23"/>
        <end position="45"/>
    </location>
</feature>
<dbReference type="Proteomes" id="UP000019194">
    <property type="component" value="Unassembled WGS sequence"/>
</dbReference>
<dbReference type="Pfam" id="PF05552">
    <property type="entry name" value="MS_channel_1st_1"/>
    <property type="match status" value="1"/>
</dbReference>
<evidence type="ECO:0000256" key="1">
    <source>
        <dbReference type="SAM" id="Phobius"/>
    </source>
</evidence>
<accession>A0A7G2IVE4</accession>
<keyword evidence="1" id="KW-0812">Transmembrane</keyword>
<proteinExistence type="predicted"/>
<keyword evidence="1" id="KW-0472">Membrane</keyword>
<name>A0A7G2IVE4_CITFR</name>
<comment type="caution">
    <text evidence="2">The sequence shown here is derived from an EMBL/GenBank/DDBJ whole genome shotgun (WGS) entry which is preliminary data.</text>
</comment>
<organism evidence="2 3">
    <name type="scientific">Citrobacter freundii</name>
    <dbReference type="NCBI Taxonomy" id="546"/>
    <lineage>
        <taxon>Bacteria</taxon>
        <taxon>Pseudomonadati</taxon>
        <taxon>Pseudomonadota</taxon>
        <taxon>Gammaproteobacteria</taxon>
        <taxon>Enterobacterales</taxon>
        <taxon>Enterobacteriaceae</taxon>
        <taxon>Citrobacter</taxon>
        <taxon>Citrobacter freundii complex</taxon>
    </lineage>
</organism>
<evidence type="ECO:0000313" key="2">
    <source>
        <dbReference type="EMBL" id="CDL41147.1"/>
    </source>
</evidence>
<dbReference type="InterPro" id="IPR008910">
    <property type="entry name" value="MSC_TM_helix"/>
</dbReference>
<evidence type="ECO:0000313" key="3">
    <source>
        <dbReference type="Proteomes" id="UP000019194"/>
    </source>
</evidence>
<sequence>MSGFSLFPKISSGLEWIAGHSDAVIQFGWNIVAAVILLFVGKICLSPDLQWSGKNYC</sequence>
<reference evidence="2 3" key="1">
    <citation type="submission" date="2013-10" db="EMBL/GenBank/DDBJ databases">
        <title>Antibiotic resistance diversity of beta-lactamase producers in the General Hospital Vienna.</title>
        <authorList>
            <person name="Barisic I."/>
            <person name="Mitteregger D."/>
            <person name="Hirschl A.M."/>
            <person name="Noehammer C."/>
            <person name="Wiesinger-Mayr H."/>
        </authorList>
    </citation>
    <scope>NUCLEOTIDE SEQUENCE [LARGE SCALE GENOMIC DNA]</scope>
    <source>
        <strain evidence="2 3">ISC11</strain>
    </source>
</reference>
<protein>
    <submittedName>
        <fullName evidence="2">Small-conductance mechanosensitive channel</fullName>
    </submittedName>
</protein>
<dbReference type="EMBL" id="CBWP010000082">
    <property type="protein sequence ID" value="CDL41147.1"/>
    <property type="molecule type" value="Genomic_DNA"/>
</dbReference>
<dbReference type="AlphaFoldDB" id="A0A7G2IVE4"/>
<keyword evidence="1" id="KW-1133">Transmembrane helix</keyword>